<feature type="non-terminal residue" evidence="2">
    <location>
        <position position="92"/>
    </location>
</feature>
<proteinExistence type="predicted"/>
<accession>A0ABN9W0P9</accession>
<reference evidence="2" key="1">
    <citation type="submission" date="2023-10" db="EMBL/GenBank/DDBJ databases">
        <authorList>
            <person name="Chen Y."/>
            <person name="Shah S."/>
            <person name="Dougan E. K."/>
            <person name="Thang M."/>
            <person name="Chan C."/>
        </authorList>
    </citation>
    <scope>NUCLEOTIDE SEQUENCE [LARGE SCALE GENOMIC DNA]</scope>
</reference>
<feature type="non-terminal residue" evidence="2">
    <location>
        <position position="1"/>
    </location>
</feature>
<sequence>GGAPRQLQGAPHGAQALHLRPARHGQGPRGRAGPVAPPFRRRHLRRGGMLRVCHGPGVHGRQPTLRQVCRPAAPRLVLRAAGRERNTPVRLL</sequence>
<dbReference type="EMBL" id="CAUYUJ010017969">
    <property type="protein sequence ID" value="CAK0879541.1"/>
    <property type="molecule type" value="Genomic_DNA"/>
</dbReference>
<comment type="caution">
    <text evidence="2">The sequence shown here is derived from an EMBL/GenBank/DDBJ whole genome shotgun (WGS) entry which is preliminary data.</text>
</comment>
<protein>
    <submittedName>
        <fullName evidence="2">Uncharacterized protein</fullName>
    </submittedName>
</protein>
<evidence type="ECO:0000313" key="2">
    <source>
        <dbReference type="EMBL" id="CAK0879541.1"/>
    </source>
</evidence>
<name>A0ABN9W0P9_9DINO</name>
<keyword evidence="3" id="KW-1185">Reference proteome</keyword>
<organism evidence="2 3">
    <name type="scientific">Prorocentrum cordatum</name>
    <dbReference type="NCBI Taxonomy" id="2364126"/>
    <lineage>
        <taxon>Eukaryota</taxon>
        <taxon>Sar</taxon>
        <taxon>Alveolata</taxon>
        <taxon>Dinophyceae</taxon>
        <taxon>Prorocentrales</taxon>
        <taxon>Prorocentraceae</taxon>
        <taxon>Prorocentrum</taxon>
    </lineage>
</organism>
<dbReference type="Proteomes" id="UP001189429">
    <property type="component" value="Unassembled WGS sequence"/>
</dbReference>
<feature type="region of interest" description="Disordered" evidence="1">
    <location>
        <begin position="1"/>
        <end position="39"/>
    </location>
</feature>
<gene>
    <name evidence="2" type="ORF">PCOR1329_LOCUS62939</name>
</gene>
<evidence type="ECO:0000313" key="3">
    <source>
        <dbReference type="Proteomes" id="UP001189429"/>
    </source>
</evidence>
<evidence type="ECO:0000256" key="1">
    <source>
        <dbReference type="SAM" id="MobiDB-lite"/>
    </source>
</evidence>